<dbReference type="NCBIfam" id="TIGR01987">
    <property type="entry name" value="HI0074"/>
    <property type="match status" value="1"/>
</dbReference>
<evidence type="ECO:0000313" key="1">
    <source>
        <dbReference type="EMBL" id="OGF92694.1"/>
    </source>
</evidence>
<dbReference type="SUPFAM" id="SSF81593">
    <property type="entry name" value="Nucleotidyltransferase substrate binding subunit/domain"/>
    <property type="match status" value="1"/>
</dbReference>
<sequence>MEAILESYSKSLRRFEEILKKEKTVENCDSAIKRFEFTVELTWKTAQKFLRDQDIVCRSPKECVKEAFKFGLIKDDLRWIKMFDDRNLTAHTYDEKTAEEIYGRLPQYLDILQSLEQKLITR</sequence>
<dbReference type="Proteomes" id="UP000177334">
    <property type="component" value="Unassembled WGS sequence"/>
</dbReference>
<reference evidence="1 2" key="1">
    <citation type="journal article" date="2016" name="Nat. Commun.">
        <title>Thousands of microbial genomes shed light on interconnected biogeochemical processes in an aquifer system.</title>
        <authorList>
            <person name="Anantharaman K."/>
            <person name="Brown C.T."/>
            <person name="Hug L.A."/>
            <person name="Sharon I."/>
            <person name="Castelle C.J."/>
            <person name="Probst A.J."/>
            <person name="Thomas B.C."/>
            <person name="Singh A."/>
            <person name="Wilkins M.J."/>
            <person name="Karaoz U."/>
            <person name="Brodie E.L."/>
            <person name="Williams K.H."/>
            <person name="Hubbard S.S."/>
            <person name="Banfield J.F."/>
        </authorList>
    </citation>
    <scope>NUCLEOTIDE SEQUENCE [LARGE SCALE GENOMIC DNA]</scope>
</reference>
<evidence type="ECO:0008006" key="3">
    <source>
        <dbReference type="Google" id="ProtNLM"/>
    </source>
</evidence>
<proteinExistence type="predicted"/>
<accession>A0A1F5XXN5</accession>
<dbReference type="InterPro" id="IPR010235">
    <property type="entry name" value="HepT"/>
</dbReference>
<gene>
    <name evidence="1" type="ORF">A3H05_02770</name>
</gene>
<name>A0A1F5XXN5_9BACT</name>
<comment type="caution">
    <text evidence="1">The sequence shown here is derived from an EMBL/GenBank/DDBJ whole genome shotgun (WGS) entry which is preliminary data.</text>
</comment>
<dbReference type="EMBL" id="MFIP01000007">
    <property type="protein sequence ID" value="OGF92694.1"/>
    <property type="molecule type" value="Genomic_DNA"/>
</dbReference>
<dbReference type="AlphaFoldDB" id="A0A1F5XXN5"/>
<organism evidence="1 2">
    <name type="scientific">Candidatus Giovannonibacteria bacterium RIFCSPLOWO2_12_FULL_43_26</name>
    <dbReference type="NCBI Taxonomy" id="1798363"/>
    <lineage>
        <taxon>Bacteria</taxon>
        <taxon>Candidatus Giovannoniibacteriota</taxon>
    </lineage>
</organism>
<dbReference type="Pfam" id="PF08780">
    <property type="entry name" value="NTase_sub_bind"/>
    <property type="match status" value="1"/>
</dbReference>
<evidence type="ECO:0000313" key="2">
    <source>
        <dbReference type="Proteomes" id="UP000177334"/>
    </source>
</evidence>
<protein>
    <recommendedName>
        <fullName evidence="3">Nucleotidyltransferase</fullName>
    </recommendedName>
</protein>
<dbReference type="Gene3D" id="1.20.120.330">
    <property type="entry name" value="Nucleotidyltransferases domain 2"/>
    <property type="match status" value="1"/>
</dbReference>